<dbReference type="AlphaFoldDB" id="A0A2A8CUH7"/>
<dbReference type="SUPFAM" id="SSF82153">
    <property type="entry name" value="FAS1 domain"/>
    <property type="match status" value="1"/>
</dbReference>
<dbReference type="Pfam" id="PF02469">
    <property type="entry name" value="Fasciclin"/>
    <property type="match status" value="1"/>
</dbReference>
<proteinExistence type="inferred from homology"/>
<dbReference type="Gene3D" id="2.30.180.10">
    <property type="entry name" value="FAS1 domain"/>
    <property type="match status" value="1"/>
</dbReference>
<dbReference type="Gene3D" id="2.60.40.420">
    <property type="entry name" value="Cupredoxins - blue copper proteins"/>
    <property type="match status" value="1"/>
</dbReference>
<dbReference type="EMBL" id="PDEQ01000009">
    <property type="protein sequence ID" value="PEN11449.1"/>
    <property type="molecule type" value="Genomic_DNA"/>
</dbReference>
<accession>A0A2A8CUH7</accession>
<evidence type="ECO:0000256" key="1">
    <source>
        <dbReference type="ARBA" id="ARBA00010457"/>
    </source>
</evidence>
<evidence type="ECO:0000259" key="2">
    <source>
        <dbReference type="PROSITE" id="PS50213"/>
    </source>
</evidence>
<comment type="caution">
    <text evidence="3">The sequence shown here is derived from an EMBL/GenBank/DDBJ whole genome shotgun (WGS) entry which is preliminary data.</text>
</comment>
<evidence type="ECO:0000313" key="3">
    <source>
        <dbReference type="EMBL" id="PEN11449.1"/>
    </source>
</evidence>
<dbReference type="InterPro" id="IPR008972">
    <property type="entry name" value="Cupredoxin"/>
</dbReference>
<dbReference type="FunFam" id="2.30.180.10:FF:000032">
    <property type="entry name" value="Fasciclin domain-containing protein, putative"/>
    <property type="match status" value="1"/>
</dbReference>
<comment type="similarity">
    <text evidence="1">Belongs to the Cu-Zn superoxide dismutase family.</text>
</comment>
<organism evidence="3 4">
    <name type="scientific">Longibacter salinarum</name>
    <dbReference type="NCBI Taxonomy" id="1850348"/>
    <lineage>
        <taxon>Bacteria</taxon>
        <taxon>Pseudomonadati</taxon>
        <taxon>Rhodothermota</taxon>
        <taxon>Rhodothermia</taxon>
        <taxon>Rhodothermales</taxon>
        <taxon>Salisaetaceae</taxon>
        <taxon>Longibacter</taxon>
    </lineage>
</organism>
<evidence type="ECO:0000313" key="4">
    <source>
        <dbReference type="Proteomes" id="UP000220102"/>
    </source>
</evidence>
<feature type="domain" description="FAS1" evidence="2">
    <location>
        <begin position="47"/>
        <end position="176"/>
    </location>
</feature>
<dbReference type="GO" id="GO:0046872">
    <property type="term" value="F:metal ion binding"/>
    <property type="evidence" value="ECO:0007669"/>
    <property type="project" value="InterPro"/>
</dbReference>
<dbReference type="InterPro" id="IPR000782">
    <property type="entry name" value="FAS1_domain"/>
</dbReference>
<gene>
    <name evidence="3" type="ORF">CRI94_15555</name>
</gene>
<dbReference type="InterPro" id="IPR050904">
    <property type="entry name" value="Adhesion/Biosynth-related"/>
</dbReference>
<dbReference type="GO" id="GO:0006801">
    <property type="term" value="P:superoxide metabolic process"/>
    <property type="evidence" value="ECO:0007669"/>
    <property type="project" value="InterPro"/>
</dbReference>
<dbReference type="InterPro" id="IPR036423">
    <property type="entry name" value="SOD-like_Cu/Zn_dom_sf"/>
</dbReference>
<dbReference type="PANTHER" id="PTHR10900">
    <property type="entry name" value="PERIOSTIN-RELATED"/>
    <property type="match status" value="1"/>
</dbReference>
<dbReference type="SMART" id="SM00554">
    <property type="entry name" value="FAS1"/>
    <property type="match status" value="1"/>
</dbReference>
<dbReference type="SUPFAM" id="SSF49329">
    <property type="entry name" value="Cu,Zn superoxide dismutase-like"/>
    <property type="match status" value="1"/>
</dbReference>
<name>A0A2A8CUH7_9BACT</name>
<reference evidence="3 4" key="1">
    <citation type="submission" date="2017-10" db="EMBL/GenBank/DDBJ databases">
        <title>Draft genome of Longibacter Salinarum.</title>
        <authorList>
            <person name="Goh K.M."/>
            <person name="Shamsir M.S."/>
            <person name="Lim S.W."/>
        </authorList>
    </citation>
    <scope>NUCLEOTIDE SEQUENCE [LARGE SCALE GENOMIC DNA]</scope>
    <source>
        <strain evidence="3 4">KCTC 52045</strain>
    </source>
</reference>
<dbReference type="InterPro" id="IPR036378">
    <property type="entry name" value="FAS1_dom_sf"/>
</dbReference>
<dbReference type="PROSITE" id="PS50213">
    <property type="entry name" value="FAS1"/>
    <property type="match status" value="1"/>
</dbReference>
<keyword evidence="4" id="KW-1185">Reference proteome</keyword>
<sequence>MPLADSLPRLRSFSFLLVLTLALIATGCDSGGSAMDDDMDSENEDAVTTLADVVNDIANLSTLGAALEATGQDETLADENTTFTVFAPANAAFDNVDVESLTNNPDLTTRLLNYHVVAGEALTASDLEGRQSVTTVEGQELPIASENGTLTVGGIPVTQADVEADNGVAHVIDGVLVPDSFPQRISYDLAAQSNGGALPNGVDGTVTFWEAGDTQTLVTLSLTDGPTGTTVSHPAHIHNNTASEGGSIAIYLSPIDGTNANSANDGTSARLVDRPFDELATFNGYVNIHESVANLDNVVSQGNIGANATGTFGAGLALLDNPQTTTYPLQANANSGSVAPSGIPGEITFRELTTDLTLATVRLDVDGDGQYEDDATGADVSHPGHIHANSASEGGDIQYYLSPIDGTDPAARSSQIIDLSFGDLTSFDGYVNIHESAANLQEIVSQGNIGANEGTGTSSPDVTVTLTNVGASAWEVANVEGATGVAASGENPTLTLTVGTRYRIENNGGSAHPLGFQNANSDYLLNQGGSGSLEGDSDINYVEDSQGITFTYTQTLADAVATYRCTIHASMEGTVQTGS</sequence>
<protein>
    <recommendedName>
        <fullName evidence="2">FAS1 domain-containing protein</fullName>
    </recommendedName>
</protein>
<dbReference type="GO" id="GO:0005615">
    <property type="term" value="C:extracellular space"/>
    <property type="evidence" value="ECO:0007669"/>
    <property type="project" value="TreeGrafter"/>
</dbReference>
<dbReference type="PANTHER" id="PTHR10900:SF77">
    <property type="entry name" value="FI19380P1"/>
    <property type="match status" value="1"/>
</dbReference>
<dbReference type="OrthoDB" id="1451403at2"/>
<dbReference type="Proteomes" id="UP000220102">
    <property type="component" value="Unassembled WGS sequence"/>
</dbReference>